<feature type="region of interest" description="Disordered" evidence="1">
    <location>
        <begin position="35"/>
        <end position="55"/>
    </location>
</feature>
<evidence type="ECO:0000313" key="3">
    <source>
        <dbReference type="Proteomes" id="UP000243975"/>
    </source>
</evidence>
<comment type="caution">
    <text evidence="2">The sequence shown here is derived from an EMBL/GenBank/DDBJ whole genome shotgun (WGS) entry which is preliminary data.</text>
</comment>
<sequence>MYIYFASCISLGLQDEYNMKIREEAPAATVAARQPIDRKTLAAPDEPPGDMDPIDVETHRREEPALGSCLKEYYIDGGGGGGGVGRKQEWIGITKWKRRREWKLFSSYGVEGCGGYARVGWPVVESSRKWKGADVLVFNNIHWWNSKK</sequence>
<dbReference type="Proteomes" id="UP000243975">
    <property type="component" value="Unassembled WGS sequence"/>
</dbReference>
<proteinExistence type="predicted"/>
<organism evidence="2 3">
    <name type="scientific">Cynara cardunculus var. scolymus</name>
    <name type="common">Globe artichoke</name>
    <name type="synonym">Cynara scolymus</name>
    <dbReference type="NCBI Taxonomy" id="59895"/>
    <lineage>
        <taxon>Eukaryota</taxon>
        <taxon>Viridiplantae</taxon>
        <taxon>Streptophyta</taxon>
        <taxon>Embryophyta</taxon>
        <taxon>Tracheophyta</taxon>
        <taxon>Spermatophyta</taxon>
        <taxon>Magnoliopsida</taxon>
        <taxon>eudicotyledons</taxon>
        <taxon>Gunneridae</taxon>
        <taxon>Pentapetalae</taxon>
        <taxon>asterids</taxon>
        <taxon>campanulids</taxon>
        <taxon>Asterales</taxon>
        <taxon>Asteraceae</taxon>
        <taxon>Carduoideae</taxon>
        <taxon>Cardueae</taxon>
        <taxon>Carduinae</taxon>
        <taxon>Cynara</taxon>
    </lineage>
</organism>
<reference evidence="2 3" key="1">
    <citation type="journal article" date="2016" name="Sci. Rep.">
        <title>The genome sequence of the outbreeding globe artichoke constructed de novo incorporating a phase-aware low-pass sequencing strategy of F1 progeny.</title>
        <authorList>
            <person name="Scaglione D."/>
            <person name="Reyes-Chin-Wo S."/>
            <person name="Acquadro A."/>
            <person name="Froenicke L."/>
            <person name="Portis E."/>
            <person name="Beitel C."/>
            <person name="Tirone M."/>
            <person name="Mauro R."/>
            <person name="Lo Monaco A."/>
            <person name="Mauromicale G."/>
            <person name="Faccioli P."/>
            <person name="Cattivelli L."/>
            <person name="Rieseberg L."/>
            <person name="Michelmore R."/>
            <person name="Lanteri S."/>
        </authorList>
    </citation>
    <scope>NUCLEOTIDE SEQUENCE [LARGE SCALE GENOMIC DNA]</scope>
    <source>
        <strain evidence="2">2C</strain>
    </source>
</reference>
<dbReference type="EMBL" id="LEKV01001889">
    <property type="protein sequence ID" value="KVI05107.1"/>
    <property type="molecule type" value="Genomic_DNA"/>
</dbReference>
<gene>
    <name evidence="2" type="ORF">Ccrd_016560</name>
</gene>
<evidence type="ECO:0000313" key="2">
    <source>
        <dbReference type="EMBL" id="KVI05107.1"/>
    </source>
</evidence>
<protein>
    <submittedName>
        <fullName evidence="2">Uncharacterized protein</fullName>
    </submittedName>
</protein>
<name>A0A103Y9Q1_CYNCS</name>
<dbReference type="AlphaFoldDB" id="A0A103Y9Q1"/>
<evidence type="ECO:0000256" key="1">
    <source>
        <dbReference type="SAM" id="MobiDB-lite"/>
    </source>
</evidence>
<accession>A0A103Y9Q1</accession>
<dbReference type="Gramene" id="KVI05107">
    <property type="protein sequence ID" value="KVI05107"/>
    <property type="gene ID" value="Ccrd_016560"/>
</dbReference>
<keyword evidence="3" id="KW-1185">Reference proteome</keyword>